<evidence type="ECO:0000256" key="1">
    <source>
        <dbReference type="SAM" id="MobiDB-lite"/>
    </source>
</evidence>
<gene>
    <name evidence="2" type="ORF">HNQ09_002231</name>
</gene>
<comment type="caution">
    <text evidence="2">The sequence shown here is derived from an EMBL/GenBank/DDBJ whole genome shotgun (WGS) entry which is preliminary data.</text>
</comment>
<proteinExistence type="predicted"/>
<dbReference type="AlphaFoldDB" id="A0A7W8GGH1"/>
<dbReference type="GO" id="GO:0016746">
    <property type="term" value="F:acyltransferase activity"/>
    <property type="evidence" value="ECO:0007669"/>
    <property type="project" value="UniProtKB-KW"/>
</dbReference>
<organism evidence="2 3">
    <name type="scientific">Deinococcus budaensis</name>
    <dbReference type="NCBI Taxonomy" id="1665626"/>
    <lineage>
        <taxon>Bacteria</taxon>
        <taxon>Thermotogati</taxon>
        <taxon>Deinococcota</taxon>
        <taxon>Deinococci</taxon>
        <taxon>Deinococcales</taxon>
        <taxon>Deinococcaceae</taxon>
        <taxon>Deinococcus</taxon>
    </lineage>
</organism>
<reference evidence="2 3" key="1">
    <citation type="submission" date="2020-08" db="EMBL/GenBank/DDBJ databases">
        <title>Genomic Encyclopedia of Type Strains, Phase IV (KMG-IV): sequencing the most valuable type-strain genomes for metagenomic binning, comparative biology and taxonomic classification.</title>
        <authorList>
            <person name="Goeker M."/>
        </authorList>
    </citation>
    <scope>NUCLEOTIDE SEQUENCE [LARGE SCALE GENOMIC DNA]</scope>
    <source>
        <strain evidence="2 3">DSM 101791</strain>
    </source>
</reference>
<protein>
    <submittedName>
        <fullName evidence="2">Putative acyltransferase</fullName>
    </submittedName>
</protein>
<keyword evidence="2" id="KW-0012">Acyltransferase</keyword>
<dbReference type="Proteomes" id="UP000525389">
    <property type="component" value="Unassembled WGS sequence"/>
</dbReference>
<dbReference type="RefSeq" id="WP_246363293.1">
    <property type="nucleotide sequence ID" value="NZ_JACHFN010000007.1"/>
</dbReference>
<evidence type="ECO:0000313" key="3">
    <source>
        <dbReference type="Proteomes" id="UP000525389"/>
    </source>
</evidence>
<accession>A0A7W8GGH1</accession>
<feature type="region of interest" description="Disordered" evidence="1">
    <location>
        <begin position="1"/>
        <end position="20"/>
    </location>
</feature>
<sequence length="67" mass="6501">MATSPALADRSTAAPAAPAAAGTGRLAALDAWRGLTVGLMLLVNNVALGSLTPGPLRHAPWGGAASP</sequence>
<keyword evidence="2" id="KW-0808">Transferase</keyword>
<name>A0A7W8GGH1_9DEIO</name>
<evidence type="ECO:0000313" key="2">
    <source>
        <dbReference type="EMBL" id="MBB5234788.1"/>
    </source>
</evidence>
<keyword evidence="3" id="KW-1185">Reference proteome</keyword>
<dbReference type="EMBL" id="JACHFN010000007">
    <property type="protein sequence ID" value="MBB5234788.1"/>
    <property type="molecule type" value="Genomic_DNA"/>
</dbReference>